<gene>
    <name evidence="7" type="primary">garR</name>
    <name evidence="7" type="ORF">NCTC10571_02392</name>
</gene>
<dbReference type="PANTHER" id="PTHR43060:SF15">
    <property type="entry name" value="3-HYDROXYISOBUTYRATE DEHYDROGENASE-LIKE 1, MITOCHONDRIAL-RELATED"/>
    <property type="match status" value="1"/>
</dbReference>
<dbReference type="SUPFAM" id="SSF51735">
    <property type="entry name" value="NAD(P)-binding Rossmann-fold domains"/>
    <property type="match status" value="1"/>
</dbReference>
<dbReference type="SUPFAM" id="SSF48179">
    <property type="entry name" value="6-phosphogluconate dehydrogenase C-terminal domain-like"/>
    <property type="match status" value="1"/>
</dbReference>
<dbReference type="Gene3D" id="1.10.1040.10">
    <property type="entry name" value="N-(1-d-carboxylethyl)-l-norvaline Dehydrogenase, domain 2"/>
    <property type="match status" value="1"/>
</dbReference>
<dbReference type="EMBL" id="UGPP01000001">
    <property type="protein sequence ID" value="STY72201.1"/>
    <property type="molecule type" value="Genomic_DNA"/>
</dbReference>
<dbReference type="Pfam" id="PF14833">
    <property type="entry name" value="NAD_binding_11"/>
    <property type="match status" value="1"/>
</dbReference>
<dbReference type="GO" id="GO:0050661">
    <property type="term" value="F:NADP binding"/>
    <property type="evidence" value="ECO:0007669"/>
    <property type="project" value="InterPro"/>
</dbReference>
<dbReference type="Proteomes" id="UP000255234">
    <property type="component" value="Unassembled WGS sequence"/>
</dbReference>
<dbReference type="GO" id="GO:0008679">
    <property type="term" value="F:2-hydroxy-3-oxopropionate reductase activity"/>
    <property type="evidence" value="ECO:0007669"/>
    <property type="project" value="UniProtKB-EC"/>
</dbReference>
<evidence type="ECO:0000259" key="6">
    <source>
        <dbReference type="Pfam" id="PF14833"/>
    </source>
</evidence>
<protein>
    <submittedName>
        <fullName evidence="7">2-hydroxy-3-oxopropionate reductase</fullName>
        <ecNumber evidence="7">1.1.1.60</ecNumber>
    </submittedName>
</protein>
<feature type="active site" evidence="4">
    <location>
        <position position="177"/>
    </location>
</feature>
<evidence type="ECO:0000256" key="3">
    <source>
        <dbReference type="ARBA" id="ARBA00023027"/>
    </source>
</evidence>
<evidence type="ECO:0000313" key="8">
    <source>
        <dbReference type="Proteomes" id="UP000255234"/>
    </source>
</evidence>
<dbReference type="Gene3D" id="3.40.50.720">
    <property type="entry name" value="NAD(P)-binding Rossmann-like Domain"/>
    <property type="match status" value="1"/>
</dbReference>
<evidence type="ECO:0000256" key="4">
    <source>
        <dbReference type="PIRSR" id="PIRSR000103-1"/>
    </source>
</evidence>
<name>A0A378NV33_9FIRM</name>
<dbReference type="AlphaFoldDB" id="A0A378NV33"/>
<evidence type="ECO:0000256" key="2">
    <source>
        <dbReference type="ARBA" id="ARBA00023002"/>
    </source>
</evidence>
<feature type="domain" description="3-hydroxyisobutyrate dehydrogenase-like NAD-binding" evidence="6">
    <location>
        <begin position="171"/>
        <end position="291"/>
    </location>
</feature>
<accession>A0A378NV33</accession>
<sequence length="294" mass="31988">MVKYMQKLKIGFIGIGVMGKSMADNLLKFGYEVMVYTRTKQKAESLLAKGAKWFDSAKALAQNVDVIISMVGYPQDVAEIYLGENGVIKNLKPQSIIIDMTTSSPKLAQEIYQEAQKYEIKSLDAPVSGGDVGAKNGTLAIMVGGDKEVYEEVLPIFEAMGKTICYFGKAGSGQYAKMSNQIAIASNMMGVCEAVAYAKKCGLNPQDLLDVISTGAAGSWSLSNLAPRMLKGDFAPGFFIKHFIKDMKIAIESADEMNLDLPGLKLAKSLYEKLAKEGYENNGTQALLKYYDAE</sequence>
<evidence type="ECO:0000313" key="7">
    <source>
        <dbReference type="EMBL" id="STY72201.1"/>
    </source>
</evidence>
<keyword evidence="3" id="KW-0520">NAD</keyword>
<evidence type="ECO:0000259" key="5">
    <source>
        <dbReference type="Pfam" id="PF03446"/>
    </source>
</evidence>
<dbReference type="RefSeq" id="WP_309473544.1">
    <property type="nucleotide sequence ID" value="NZ_UGPP01000001.1"/>
</dbReference>
<dbReference type="PIRSF" id="PIRSF000103">
    <property type="entry name" value="HIBADH"/>
    <property type="match status" value="1"/>
</dbReference>
<comment type="similarity">
    <text evidence="1">Belongs to the HIBADH-related family.</text>
</comment>
<reference evidence="7 8" key="1">
    <citation type="submission" date="2018-06" db="EMBL/GenBank/DDBJ databases">
        <authorList>
            <consortium name="Pathogen Informatics"/>
            <person name="Doyle S."/>
        </authorList>
    </citation>
    <scope>NUCLEOTIDE SEQUENCE [LARGE SCALE GENOMIC DNA]</scope>
    <source>
        <strain evidence="7 8">NCTC10571</strain>
    </source>
</reference>
<dbReference type="Pfam" id="PF03446">
    <property type="entry name" value="NAD_binding_2"/>
    <property type="match status" value="1"/>
</dbReference>
<evidence type="ECO:0000256" key="1">
    <source>
        <dbReference type="ARBA" id="ARBA00009080"/>
    </source>
</evidence>
<organism evidence="7 8">
    <name type="scientific">Megamonas hypermegale</name>
    <dbReference type="NCBI Taxonomy" id="158847"/>
    <lineage>
        <taxon>Bacteria</taxon>
        <taxon>Bacillati</taxon>
        <taxon>Bacillota</taxon>
        <taxon>Negativicutes</taxon>
        <taxon>Selenomonadales</taxon>
        <taxon>Selenomonadaceae</taxon>
        <taxon>Megamonas</taxon>
    </lineage>
</organism>
<dbReference type="GO" id="GO:0051287">
    <property type="term" value="F:NAD binding"/>
    <property type="evidence" value="ECO:0007669"/>
    <property type="project" value="InterPro"/>
</dbReference>
<dbReference type="STRING" id="1122216.GCA_000423385_01282"/>
<proteinExistence type="inferred from homology"/>
<dbReference type="InterPro" id="IPR015815">
    <property type="entry name" value="HIBADH-related"/>
</dbReference>
<feature type="domain" description="6-phosphogluconate dehydrogenase NADP-binding" evidence="5">
    <location>
        <begin position="9"/>
        <end position="168"/>
    </location>
</feature>
<keyword evidence="2 7" id="KW-0560">Oxidoreductase</keyword>
<dbReference type="InterPro" id="IPR008927">
    <property type="entry name" value="6-PGluconate_DH-like_C_sf"/>
</dbReference>
<dbReference type="PANTHER" id="PTHR43060">
    <property type="entry name" value="3-HYDROXYISOBUTYRATE DEHYDROGENASE-LIKE 1, MITOCHONDRIAL-RELATED"/>
    <property type="match status" value="1"/>
</dbReference>
<dbReference type="EC" id="1.1.1.60" evidence="7"/>
<dbReference type="InterPro" id="IPR013328">
    <property type="entry name" value="6PGD_dom2"/>
</dbReference>
<dbReference type="InterPro" id="IPR006115">
    <property type="entry name" value="6PGDH_NADP-bd"/>
</dbReference>
<dbReference type="InterPro" id="IPR029154">
    <property type="entry name" value="HIBADH-like_NADP-bd"/>
</dbReference>
<dbReference type="InterPro" id="IPR036291">
    <property type="entry name" value="NAD(P)-bd_dom_sf"/>
</dbReference>